<reference evidence="2" key="2">
    <citation type="journal article" date="2018" name="Mol. Plant Microbe Interact.">
        <title>Genome sequence resources for the wheat stripe rust pathogen (Puccinia striiformis f. sp. tritici) and the barley stripe rust pathogen (Puccinia striiformis f. sp. hordei).</title>
        <authorList>
            <person name="Xia C."/>
            <person name="Wang M."/>
            <person name="Yin C."/>
            <person name="Cornejo O.E."/>
            <person name="Hulbert S.H."/>
            <person name="Chen X."/>
        </authorList>
    </citation>
    <scope>NUCLEOTIDE SEQUENCE [LARGE SCALE GENOMIC DNA]</scope>
    <source>
        <strain evidence="2">93-210</strain>
    </source>
</reference>
<comment type="caution">
    <text evidence="1">The sequence shown here is derived from an EMBL/GenBank/DDBJ whole genome shotgun (WGS) entry which is preliminary data.</text>
</comment>
<keyword evidence="2" id="KW-1185">Reference proteome</keyword>
<reference evidence="2" key="1">
    <citation type="journal article" date="2018" name="BMC Genomics">
        <title>Genomic insights into host adaptation between the wheat stripe rust pathogen (Puccinia striiformis f. sp. tritici) and the barley stripe rust pathogen (Puccinia striiformis f. sp. hordei).</title>
        <authorList>
            <person name="Xia C."/>
            <person name="Wang M."/>
            <person name="Yin C."/>
            <person name="Cornejo O.E."/>
            <person name="Hulbert S.H."/>
            <person name="Chen X."/>
        </authorList>
    </citation>
    <scope>NUCLEOTIDE SEQUENCE [LARGE SCALE GENOMIC DNA]</scope>
    <source>
        <strain evidence="2">93-210</strain>
    </source>
</reference>
<evidence type="ECO:0000313" key="1">
    <source>
        <dbReference type="EMBL" id="KAI7938944.1"/>
    </source>
</evidence>
<dbReference type="Proteomes" id="UP001060170">
    <property type="component" value="Chromosome 15"/>
</dbReference>
<reference evidence="1 2" key="3">
    <citation type="journal article" date="2022" name="Microbiol. Spectr.">
        <title>Folding features and dynamics of 3D genome architecture in plant fungal pathogens.</title>
        <authorList>
            <person name="Xia C."/>
        </authorList>
    </citation>
    <scope>NUCLEOTIDE SEQUENCE [LARGE SCALE GENOMIC DNA]</scope>
    <source>
        <strain evidence="1 2">93-210</strain>
    </source>
</reference>
<proteinExistence type="predicted"/>
<protein>
    <submittedName>
        <fullName evidence="1">Uncharacterized protein</fullName>
    </submittedName>
</protein>
<accession>A0ACC0DTR0</accession>
<name>A0ACC0DTR0_9BASI</name>
<gene>
    <name evidence="1" type="ORF">MJO28_014523</name>
</gene>
<organism evidence="1 2">
    <name type="scientific">Puccinia striiformis f. sp. tritici</name>
    <dbReference type="NCBI Taxonomy" id="168172"/>
    <lineage>
        <taxon>Eukaryota</taxon>
        <taxon>Fungi</taxon>
        <taxon>Dikarya</taxon>
        <taxon>Basidiomycota</taxon>
        <taxon>Pucciniomycotina</taxon>
        <taxon>Pucciniomycetes</taxon>
        <taxon>Pucciniales</taxon>
        <taxon>Pucciniaceae</taxon>
        <taxon>Puccinia</taxon>
    </lineage>
</organism>
<sequence>MVPSHNCHEVYVSHFTVNMKSAGWTLPKSLHWTHKDMFSKHNVKDAVQDVVLPEVVLNPYSPTTLTIWNMDLKQNEWIIHQVSTHAAGEVALKKYIKQVKETWNGYGLDLVNYQNKTQPIRGWNNLFNKCSEHSATWAQMKFSPHYRTYDEDVKTWTN</sequence>
<dbReference type="EMBL" id="CM045879">
    <property type="protein sequence ID" value="KAI7938944.1"/>
    <property type="molecule type" value="Genomic_DNA"/>
</dbReference>
<evidence type="ECO:0000313" key="2">
    <source>
        <dbReference type="Proteomes" id="UP001060170"/>
    </source>
</evidence>